<protein>
    <submittedName>
        <fullName evidence="3">Uncharacterized protein</fullName>
    </submittedName>
</protein>
<proteinExistence type="predicted"/>
<name>A0A395NJ11_TRIAR</name>
<gene>
    <name evidence="3" type="ORF">TARUN_6167</name>
</gene>
<feature type="compositionally biased region" description="Basic and acidic residues" evidence="2">
    <location>
        <begin position="337"/>
        <end position="348"/>
    </location>
</feature>
<evidence type="ECO:0000256" key="1">
    <source>
        <dbReference type="SAM" id="Coils"/>
    </source>
</evidence>
<evidence type="ECO:0000313" key="4">
    <source>
        <dbReference type="Proteomes" id="UP000266272"/>
    </source>
</evidence>
<comment type="caution">
    <text evidence="3">The sequence shown here is derived from an EMBL/GenBank/DDBJ whole genome shotgun (WGS) entry which is preliminary data.</text>
</comment>
<dbReference type="Proteomes" id="UP000266272">
    <property type="component" value="Unassembled WGS sequence"/>
</dbReference>
<dbReference type="AlphaFoldDB" id="A0A395NJ11"/>
<evidence type="ECO:0000256" key="2">
    <source>
        <dbReference type="SAM" id="MobiDB-lite"/>
    </source>
</evidence>
<accession>A0A395NJ11</accession>
<sequence length="703" mass="77281">MYNKLSSSIVTPVAISGTTATTIATTVSATITSAVTTSIDKLAKPMSQAKNALDVDPSEDSLKPLAVRIAEAKLVDSQIPVSKVIMGHTGKSVARSYLAALDCLVPVETSISISTANDGPLDNHQSKLRDKYTQAMSYLTADDINVPRRSRLQTYIEKQESWHQAVEHYNEAQRRHQKADQDKGLTLEQQKHSFLEWLQLNGRVYRAAVQGKYMDWVVHGYKFNVEFNFGVVDVTSAMKRIENSKEAFRNLTLLAADGTTEYSSVDLTPRNWATLALHHILISHEGLCDAVISGNFVPHQFTEPEDNARTILRDHYKQAYENADADKWAKGQTNVVGDDRAREAEDTKQPLTVRDNGSDANKSKNPFDSMIAKAQIWNKALIAQNKGVMQAADDAGKEETKNYINHRIDTVKQEIEKLEARLKSMSSELSAAPNTIVRPQVYANGKTIEDHELIANKDLFGVSVTKEPFSWTRISSKVGASESDTVKAASDPSTSGHFHVGQGLWSAGTGESHSSPKADASLSLANLDVEVLMDCMLVEIERPWLHAELFADHELDTAPGFKLSPGHIALQKAVEDHTLVETDYTQYCSYPKAFVIASNVMIEFNGNTASLESNLQASATETNPEVVWGPFTLASSLHRSSKSNSKIRTQSTTTGMRVHLQEPQIIAWVQEPLPALPKPTGDSPALFGMQLAKVPARSTAAQL</sequence>
<organism evidence="3 4">
    <name type="scientific">Trichoderma arundinaceum</name>
    <dbReference type="NCBI Taxonomy" id="490622"/>
    <lineage>
        <taxon>Eukaryota</taxon>
        <taxon>Fungi</taxon>
        <taxon>Dikarya</taxon>
        <taxon>Ascomycota</taxon>
        <taxon>Pezizomycotina</taxon>
        <taxon>Sordariomycetes</taxon>
        <taxon>Hypocreomycetidae</taxon>
        <taxon>Hypocreales</taxon>
        <taxon>Hypocreaceae</taxon>
        <taxon>Trichoderma</taxon>
    </lineage>
</organism>
<feature type="coiled-coil region" evidence="1">
    <location>
        <begin position="401"/>
        <end position="428"/>
    </location>
</feature>
<dbReference type="EMBL" id="PXOA01000382">
    <property type="protein sequence ID" value="RFU76095.1"/>
    <property type="molecule type" value="Genomic_DNA"/>
</dbReference>
<feature type="region of interest" description="Disordered" evidence="2">
    <location>
        <begin position="336"/>
        <end position="365"/>
    </location>
</feature>
<evidence type="ECO:0000313" key="3">
    <source>
        <dbReference type="EMBL" id="RFU76095.1"/>
    </source>
</evidence>
<reference evidence="3 4" key="1">
    <citation type="journal article" date="2018" name="PLoS Pathog.">
        <title>Evolution of structural diversity of trichothecenes, a family of toxins produced by plant pathogenic and entomopathogenic fungi.</title>
        <authorList>
            <person name="Proctor R.H."/>
            <person name="McCormick S.P."/>
            <person name="Kim H.S."/>
            <person name="Cardoza R.E."/>
            <person name="Stanley A.M."/>
            <person name="Lindo L."/>
            <person name="Kelly A."/>
            <person name="Brown D.W."/>
            <person name="Lee T."/>
            <person name="Vaughan M.M."/>
            <person name="Alexander N.J."/>
            <person name="Busman M."/>
            <person name="Gutierrez S."/>
        </authorList>
    </citation>
    <scope>NUCLEOTIDE SEQUENCE [LARGE SCALE GENOMIC DNA]</scope>
    <source>
        <strain evidence="3 4">IBT 40837</strain>
    </source>
</reference>
<keyword evidence="1" id="KW-0175">Coiled coil</keyword>
<dbReference type="OrthoDB" id="3261350at2759"/>
<keyword evidence="4" id="KW-1185">Reference proteome</keyword>